<feature type="non-terminal residue" evidence="4">
    <location>
        <position position="1"/>
    </location>
</feature>
<proteinExistence type="predicted"/>
<protein>
    <submittedName>
        <fullName evidence="4">Uncharacterized protein</fullName>
    </submittedName>
</protein>
<keyword evidence="1" id="KW-0238">DNA-binding</keyword>
<dbReference type="PROSITE" id="PS51294">
    <property type="entry name" value="HTH_MYB"/>
    <property type="match status" value="1"/>
</dbReference>
<feature type="domain" description="HTH myb-type" evidence="3">
    <location>
        <begin position="12"/>
        <end position="45"/>
    </location>
</feature>
<dbReference type="GO" id="GO:0003677">
    <property type="term" value="F:DNA binding"/>
    <property type="evidence" value="ECO:0007669"/>
    <property type="project" value="UniProtKB-KW"/>
</dbReference>
<evidence type="ECO:0000313" key="5">
    <source>
        <dbReference type="Proteomes" id="UP000324897"/>
    </source>
</evidence>
<dbReference type="Gramene" id="TVU02540">
    <property type="protein sequence ID" value="TVU02540"/>
    <property type="gene ID" value="EJB05_51950"/>
</dbReference>
<dbReference type="InterPro" id="IPR009057">
    <property type="entry name" value="Homeodomain-like_sf"/>
</dbReference>
<feature type="domain" description="Myb-like" evidence="2">
    <location>
        <begin position="12"/>
        <end position="45"/>
    </location>
</feature>
<comment type="caution">
    <text evidence="4">The sequence shown here is derived from an EMBL/GenBank/DDBJ whole genome shotgun (WGS) entry which is preliminary data.</text>
</comment>
<dbReference type="OrthoDB" id="2143914at2759"/>
<reference evidence="4 5" key="1">
    <citation type="journal article" date="2019" name="Sci. Rep.">
        <title>A high-quality genome of Eragrostis curvula grass provides insights into Poaceae evolution and supports new strategies to enhance forage quality.</title>
        <authorList>
            <person name="Carballo J."/>
            <person name="Santos B.A.C.M."/>
            <person name="Zappacosta D."/>
            <person name="Garbus I."/>
            <person name="Selva J.P."/>
            <person name="Gallo C.A."/>
            <person name="Diaz A."/>
            <person name="Albertini E."/>
            <person name="Caccamo M."/>
            <person name="Echenique V."/>
        </authorList>
    </citation>
    <scope>NUCLEOTIDE SEQUENCE [LARGE SCALE GENOMIC DNA]</scope>
    <source>
        <strain evidence="5">cv. Victoria</strain>
        <tissue evidence="4">Leaf</tissue>
    </source>
</reference>
<organism evidence="4 5">
    <name type="scientific">Eragrostis curvula</name>
    <name type="common">weeping love grass</name>
    <dbReference type="NCBI Taxonomy" id="38414"/>
    <lineage>
        <taxon>Eukaryota</taxon>
        <taxon>Viridiplantae</taxon>
        <taxon>Streptophyta</taxon>
        <taxon>Embryophyta</taxon>
        <taxon>Tracheophyta</taxon>
        <taxon>Spermatophyta</taxon>
        <taxon>Magnoliopsida</taxon>
        <taxon>Liliopsida</taxon>
        <taxon>Poales</taxon>
        <taxon>Poaceae</taxon>
        <taxon>PACMAD clade</taxon>
        <taxon>Chloridoideae</taxon>
        <taxon>Eragrostideae</taxon>
        <taxon>Eragrostidinae</taxon>
        <taxon>Eragrostis</taxon>
    </lineage>
</organism>
<dbReference type="InterPro" id="IPR017930">
    <property type="entry name" value="Myb_dom"/>
</dbReference>
<dbReference type="SUPFAM" id="SSF46689">
    <property type="entry name" value="Homeodomain-like"/>
    <property type="match status" value="1"/>
</dbReference>
<dbReference type="CDD" id="cd00167">
    <property type="entry name" value="SANT"/>
    <property type="match status" value="1"/>
</dbReference>
<evidence type="ECO:0000259" key="2">
    <source>
        <dbReference type="PROSITE" id="PS50090"/>
    </source>
</evidence>
<accession>A0A5J9SU81</accession>
<gene>
    <name evidence="4" type="ORF">EJB05_51950</name>
</gene>
<name>A0A5J9SU81_9POAL</name>
<sequence length="193" mass="20583">MATRMARRCGGEPAVRKGPWTLEEDLVLVSYISEHGEGSWDNLARAADGWYMQPTMTEPQGYGQGVTAVATGMVKSEAASSASQDDFPAGDCWYVPLKTEQPAYCQGAMAVATGVVKSERASSASASKKDVSSAPGAWYTQAIYPYHSELSSAHLGTAGVDASTPQLFSAEYTDSFWNAVNNFWETVPATGAF</sequence>
<keyword evidence="5" id="KW-1185">Reference proteome</keyword>
<dbReference type="EMBL" id="RWGY01000314">
    <property type="protein sequence ID" value="TVU02540.1"/>
    <property type="molecule type" value="Genomic_DNA"/>
</dbReference>
<dbReference type="PROSITE" id="PS50090">
    <property type="entry name" value="MYB_LIKE"/>
    <property type="match status" value="1"/>
</dbReference>
<dbReference type="AlphaFoldDB" id="A0A5J9SU81"/>
<dbReference type="Gene3D" id="1.10.10.60">
    <property type="entry name" value="Homeodomain-like"/>
    <property type="match status" value="1"/>
</dbReference>
<dbReference type="Proteomes" id="UP000324897">
    <property type="component" value="Unassembled WGS sequence"/>
</dbReference>
<dbReference type="Pfam" id="PF00249">
    <property type="entry name" value="Myb_DNA-binding"/>
    <property type="match status" value="1"/>
</dbReference>
<dbReference type="InterPro" id="IPR001005">
    <property type="entry name" value="SANT/Myb"/>
</dbReference>
<evidence type="ECO:0000313" key="4">
    <source>
        <dbReference type="EMBL" id="TVU02540.1"/>
    </source>
</evidence>
<evidence type="ECO:0000259" key="3">
    <source>
        <dbReference type="PROSITE" id="PS51294"/>
    </source>
</evidence>
<evidence type="ECO:0000256" key="1">
    <source>
        <dbReference type="ARBA" id="ARBA00023125"/>
    </source>
</evidence>